<gene>
    <name evidence="2" type="ORF">ABZ507_21785</name>
</gene>
<evidence type="ECO:0000256" key="1">
    <source>
        <dbReference type="SAM" id="MobiDB-lite"/>
    </source>
</evidence>
<name>A0ABV2XEZ7_9NOCA</name>
<protein>
    <submittedName>
        <fullName evidence="2">Uncharacterized protein</fullName>
    </submittedName>
</protein>
<dbReference type="Proteomes" id="UP001550535">
    <property type="component" value="Unassembled WGS sequence"/>
</dbReference>
<sequence length="54" mass="5490">MHRSDRSPLFSHPNEPSEVGAPAVGVVRVPVFSDVVATTSAATDEAGPVESGGD</sequence>
<comment type="caution">
    <text evidence="2">The sequence shown here is derived from an EMBL/GenBank/DDBJ whole genome shotgun (WGS) entry which is preliminary data.</text>
</comment>
<organism evidence="2 3">
    <name type="scientific">Nocardia niwae</name>
    <dbReference type="NCBI Taxonomy" id="626084"/>
    <lineage>
        <taxon>Bacteria</taxon>
        <taxon>Bacillati</taxon>
        <taxon>Actinomycetota</taxon>
        <taxon>Actinomycetes</taxon>
        <taxon>Mycobacteriales</taxon>
        <taxon>Nocardiaceae</taxon>
        <taxon>Nocardia</taxon>
    </lineage>
</organism>
<reference evidence="2 3" key="1">
    <citation type="submission" date="2024-06" db="EMBL/GenBank/DDBJ databases">
        <title>The Natural Products Discovery Center: Release of the First 8490 Sequenced Strains for Exploring Actinobacteria Biosynthetic Diversity.</title>
        <authorList>
            <person name="Kalkreuter E."/>
            <person name="Kautsar S.A."/>
            <person name="Yang D."/>
            <person name="Bader C.D."/>
            <person name="Teijaro C.N."/>
            <person name="Fluegel L."/>
            <person name="Davis C.M."/>
            <person name="Simpson J.R."/>
            <person name="Lauterbach L."/>
            <person name="Steele A.D."/>
            <person name="Gui C."/>
            <person name="Meng S."/>
            <person name="Li G."/>
            <person name="Viehrig K."/>
            <person name="Ye F."/>
            <person name="Su P."/>
            <person name="Kiefer A.F."/>
            <person name="Nichols A."/>
            <person name="Cepeda A.J."/>
            <person name="Yan W."/>
            <person name="Fan B."/>
            <person name="Jiang Y."/>
            <person name="Adhikari A."/>
            <person name="Zheng C.-J."/>
            <person name="Schuster L."/>
            <person name="Cowan T.M."/>
            <person name="Smanski M.J."/>
            <person name="Chevrette M.G."/>
            <person name="De Carvalho L.P.S."/>
            <person name="Shen B."/>
        </authorList>
    </citation>
    <scope>NUCLEOTIDE SEQUENCE [LARGE SCALE GENOMIC DNA]</scope>
    <source>
        <strain evidence="2 3">NPDC019434</strain>
    </source>
</reference>
<dbReference type="EMBL" id="JBEYBR010000058">
    <property type="protein sequence ID" value="MEU2124448.1"/>
    <property type="molecule type" value="Genomic_DNA"/>
</dbReference>
<evidence type="ECO:0000313" key="3">
    <source>
        <dbReference type="Proteomes" id="UP001550535"/>
    </source>
</evidence>
<dbReference type="RefSeq" id="WP_157115075.1">
    <property type="nucleotide sequence ID" value="NZ_JBEYBM010000021.1"/>
</dbReference>
<feature type="region of interest" description="Disordered" evidence="1">
    <location>
        <begin position="1"/>
        <end position="21"/>
    </location>
</feature>
<proteinExistence type="predicted"/>
<accession>A0ABV2XEZ7</accession>
<evidence type="ECO:0000313" key="2">
    <source>
        <dbReference type="EMBL" id="MEU2124448.1"/>
    </source>
</evidence>
<keyword evidence="3" id="KW-1185">Reference proteome</keyword>